<dbReference type="AlphaFoldDB" id="S2JC23"/>
<name>S2JC23_MUCC1</name>
<reference evidence="2" key="1">
    <citation type="submission" date="2013-05" db="EMBL/GenBank/DDBJ databases">
        <title>The Genome sequence of Mucor circinelloides f. circinelloides 1006PhL.</title>
        <authorList>
            <consortium name="The Broad Institute Genomics Platform"/>
            <person name="Cuomo C."/>
            <person name="Earl A."/>
            <person name="Findley K."/>
            <person name="Lee S.C."/>
            <person name="Walker B."/>
            <person name="Young S."/>
            <person name="Zeng Q."/>
            <person name="Gargeya S."/>
            <person name="Fitzgerald M."/>
            <person name="Haas B."/>
            <person name="Abouelleil A."/>
            <person name="Allen A.W."/>
            <person name="Alvarado L."/>
            <person name="Arachchi H.M."/>
            <person name="Berlin A.M."/>
            <person name="Chapman S.B."/>
            <person name="Gainer-Dewar J."/>
            <person name="Goldberg J."/>
            <person name="Griggs A."/>
            <person name="Gujja S."/>
            <person name="Hansen M."/>
            <person name="Howarth C."/>
            <person name="Imamovic A."/>
            <person name="Ireland A."/>
            <person name="Larimer J."/>
            <person name="McCowan C."/>
            <person name="Murphy C."/>
            <person name="Pearson M."/>
            <person name="Poon T.W."/>
            <person name="Priest M."/>
            <person name="Roberts A."/>
            <person name="Saif S."/>
            <person name="Shea T."/>
            <person name="Sisk P."/>
            <person name="Sykes S."/>
            <person name="Wortman J."/>
            <person name="Nusbaum C."/>
            <person name="Birren B."/>
        </authorList>
    </citation>
    <scope>NUCLEOTIDE SEQUENCE [LARGE SCALE GENOMIC DNA]</scope>
    <source>
        <strain evidence="2">1006PhL</strain>
    </source>
</reference>
<dbReference type="VEuPathDB" id="FungiDB:HMPREF1544_05340"/>
<accession>S2JC23</accession>
<dbReference type="EMBL" id="KE123961">
    <property type="protein sequence ID" value="EPB87811.1"/>
    <property type="molecule type" value="Genomic_DNA"/>
</dbReference>
<dbReference type="OMA" id="QILPIHI"/>
<evidence type="ECO:0000313" key="1">
    <source>
        <dbReference type="EMBL" id="EPB87811.1"/>
    </source>
</evidence>
<dbReference type="OrthoDB" id="2289523at2759"/>
<dbReference type="Proteomes" id="UP000014254">
    <property type="component" value="Unassembled WGS sequence"/>
</dbReference>
<organism evidence="1 2">
    <name type="scientific">Mucor circinelloides f. circinelloides (strain 1006PhL)</name>
    <name type="common">Mucormycosis agent</name>
    <name type="synonym">Calyptromyces circinelloides</name>
    <dbReference type="NCBI Taxonomy" id="1220926"/>
    <lineage>
        <taxon>Eukaryota</taxon>
        <taxon>Fungi</taxon>
        <taxon>Fungi incertae sedis</taxon>
        <taxon>Mucoromycota</taxon>
        <taxon>Mucoromycotina</taxon>
        <taxon>Mucoromycetes</taxon>
        <taxon>Mucorales</taxon>
        <taxon>Mucorineae</taxon>
        <taxon>Mucoraceae</taxon>
        <taxon>Mucor</taxon>
    </lineage>
</organism>
<protein>
    <submittedName>
        <fullName evidence="1">Uncharacterized protein</fullName>
    </submittedName>
</protein>
<proteinExistence type="predicted"/>
<dbReference type="eggNOG" id="ENOG502TAII">
    <property type="taxonomic scope" value="Eukaryota"/>
</dbReference>
<gene>
    <name evidence="1" type="ORF">HMPREF1544_05340</name>
</gene>
<keyword evidence="2" id="KW-1185">Reference proteome</keyword>
<evidence type="ECO:0000313" key="2">
    <source>
        <dbReference type="Proteomes" id="UP000014254"/>
    </source>
</evidence>
<sequence>MLVSQHHRYSSSYTGRPLASNFLTQFTNWAKIWVSSSSASLPALPSSRKRKLILMDTTHFRDTDIRSRVNYYDQSYYIHNAIPTSSQRASLYRSTCQKLRPNHSKLTRLGDMIHVRHFWDDLEKLAFPDLTSNTNYHYVAPSKRVPFNPDKLGSLYRPKRSKKLPPVHLLQKRKRPSFGSSTIVYTLTPNQHVQILPIHITCRTSPRPGVPQTMKRFVHLQDEQEEDDDDDVPLGALQFS</sequence>
<dbReference type="InParanoid" id="S2JC23"/>